<feature type="compositionally biased region" description="Low complexity" evidence="1">
    <location>
        <begin position="227"/>
        <end position="236"/>
    </location>
</feature>
<feature type="compositionally biased region" description="Low complexity" evidence="1">
    <location>
        <begin position="430"/>
        <end position="440"/>
    </location>
</feature>
<evidence type="ECO:0000313" key="2">
    <source>
        <dbReference type="EMBL" id="GBE79791.1"/>
    </source>
</evidence>
<feature type="region of interest" description="Disordered" evidence="1">
    <location>
        <begin position="1"/>
        <end position="70"/>
    </location>
</feature>
<feature type="compositionally biased region" description="Acidic residues" evidence="1">
    <location>
        <begin position="55"/>
        <end position="70"/>
    </location>
</feature>
<feature type="region of interest" description="Disordered" evidence="1">
    <location>
        <begin position="531"/>
        <end position="597"/>
    </location>
</feature>
<feature type="compositionally biased region" description="Polar residues" evidence="1">
    <location>
        <begin position="470"/>
        <end position="480"/>
    </location>
</feature>
<feature type="compositionally biased region" description="Basic and acidic residues" evidence="1">
    <location>
        <begin position="574"/>
        <end position="589"/>
    </location>
</feature>
<dbReference type="RefSeq" id="XP_027610704.1">
    <property type="nucleotide sequence ID" value="XM_027754903.1"/>
</dbReference>
<evidence type="ECO:0000256" key="1">
    <source>
        <dbReference type="SAM" id="MobiDB-lite"/>
    </source>
</evidence>
<name>A0A401GCC4_9APHY</name>
<gene>
    <name evidence="2" type="ORF">SCP_0209920</name>
</gene>
<protein>
    <submittedName>
        <fullName evidence="2">Uncharacterized protein</fullName>
    </submittedName>
</protein>
<keyword evidence="3" id="KW-1185">Reference proteome</keyword>
<accession>A0A401GCC4</accession>
<dbReference type="AlphaFoldDB" id="A0A401GCC4"/>
<feature type="compositionally biased region" description="Basic residues" evidence="1">
    <location>
        <begin position="7"/>
        <end position="16"/>
    </location>
</feature>
<dbReference type="STRING" id="139825.A0A401GCC4"/>
<organism evidence="2 3">
    <name type="scientific">Sparassis crispa</name>
    <dbReference type="NCBI Taxonomy" id="139825"/>
    <lineage>
        <taxon>Eukaryota</taxon>
        <taxon>Fungi</taxon>
        <taxon>Dikarya</taxon>
        <taxon>Basidiomycota</taxon>
        <taxon>Agaricomycotina</taxon>
        <taxon>Agaricomycetes</taxon>
        <taxon>Polyporales</taxon>
        <taxon>Sparassidaceae</taxon>
        <taxon>Sparassis</taxon>
    </lineage>
</organism>
<feature type="region of interest" description="Disordered" evidence="1">
    <location>
        <begin position="275"/>
        <end position="309"/>
    </location>
</feature>
<feature type="compositionally biased region" description="Low complexity" evidence="1">
    <location>
        <begin position="275"/>
        <end position="292"/>
    </location>
</feature>
<dbReference type="EMBL" id="BFAD01000002">
    <property type="protein sequence ID" value="GBE79791.1"/>
    <property type="molecule type" value="Genomic_DNA"/>
</dbReference>
<feature type="compositionally biased region" description="Low complexity" evidence="1">
    <location>
        <begin position="367"/>
        <end position="387"/>
    </location>
</feature>
<reference evidence="2 3" key="1">
    <citation type="journal article" date="2018" name="Sci. Rep.">
        <title>Genome sequence of the cauliflower mushroom Sparassis crispa (Hanabiratake) and its association with beneficial usage.</title>
        <authorList>
            <person name="Kiyama R."/>
            <person name="Furutani Y."/>
            <person name="Kawaguchi K."/>
            <person name="Nakanishi T."/>
        </authorList>
    </citation>
    <scope>NUCLEOTIDE SEQUENCE [LARGE SCALE GENOMIC DNA]</scope>
</reference>
<feature type="region of interest" description="Disordered" evidence="1">
    <location>
        <begin position="430"/>
        <end position="518"/>
    </location>
</feature>
<feature type="compositionally biased region" description="Low complexity" evidence="1">
    <location>
        <begin position="323"/>
        <end position="357"/>
    </location>
</feature>
<feature type="region of interest" description="Disordered" evidence="1">
    <location>
        <begin position="323"/>
        <end position="416"/>
    </location>
</feature>
<dbReference type="OrthoDB" id="3254377at2759"/>
<dbReference type="GeneID" id="38776708"/>
<feature type="compositionally biased region" description="Low complexity" evidence="1">
    <location>
        <begin position="531"/>
        <end position="540"/>
    </location>
</feature>
<feature type="compositionally biased region" description="Polar residues" evidence="1">
    <location>
        <begin position="554"/>
        <end position="565"/>
    </location>
</feature>
<dbReference type="Proteomes" id="UP000287166">
    <property type="component" value="Unassembled WGS sequence"/>
</dbReference>
<feature type="compositionally biased region" description="Basic and acidic residues" evidence="1">
    <location>
        <begin position="40"/>
        <end position="52"/>
    </location>
</feature>
<evidence type="ECO:0000313" key="3">
    <source>
        <dbReference type="Proteomes" id="UP000287166"/>
    </source>
</evidence>
<comment type="caution">
    <text evidence="2">The sequence shown here is derived from an EMBL/GenBank/DDBJ whole genome shotgun (WGS) entry which is preliminary data.</text>
</comment>
<proteinExistence type="predicted"/>
<sequence length="647" mass="69470">MFSSSPRRGRHRKRISALRLSDSSVTPLPAYTSPIWSKPPELHGDVSDRPPDYSDSAEEADADTDSDEDNVVYVPAPLPITPRRARRQLARSSTTRLLQSTSDDPYLDSLLARSVHALEMSNALLQSSMSTQSSLSAVLGDDSLADRSLEVSAQHLSSRINGNRALHNYWMNDLDQISRSVDNLVSDEPGEESAPRDGVVSRSLPSSTGFAEHVRAQGRQMRRPSLDLHSTSSSHLQYSNHERSHFIAPAPRALTMYIDSSDSPDLISLPSTLGLRSSHLPPTPLPSSESVSAHSSDQQSMEPMEQTRRAADVLSSYITRSFPSRSSTFSSFTTARLPASAPSRPSSRTSSYTIRPTQSKSPPPPVSVTSPSSVVSLRSRSLTPLRTATSPRIPRPMTPPIEELSTSSTSDSSEMHVDRTVEALRNILDAQRSASSSTSPSRRRPSLPPTASADPRPAFLLPPSVAPMAGTSTATASVSRLFTKARHSSSTRPPSPPRQSSLKNRSSPPTPISSSSSLLSVPDLFSAALARTSTPSSGRSTPKRISFAELPESYASSKPDGTSQFKGKGRAKARSREKGKGKGKGKTDGPDESAEGAGWWTGWLMGAAGTGSASGLGLGAAREERFSRSTSWSVRPAYGASLEEWTV</sequence>
<dbReference type="InParanoid" id="A0A401GCC4"/>
<feature type="region of interest" description="Disordered" evidence="1">
    <location>
        <begin position="184"/>
        <end position="240"/>
    </location>
</feature>